<evidence type="ECO:0000256" key="1">
    <source>
        <dbReference type="ARBA" id="ARBA00007274"/>
    </source>
</evidence>
<keyword evidence="4" id="KW-0046">Antibiotic resistance</keyword>
<comment type="similarity">
    <text evidence="1">Belongs to the transferase hexapeptide repeat family.</text>
</comment>
<dbReference type="PROSITE" id="PS00101">
    <property type="entry name" value="HEXAPEP_TRANSFERASES"/>
    <property type="match status" value="1"/>
</dbReference>
<dbReference type="SUPFAM" id="SSF51161">
    <property type="entry name" value="Trimeric LpxA-like enzymes"/>
    <property type="match status" value="1"/>
</dbReference>
<protein>
    <submittedName>
        <fullName evidence="6">Streptogramin A acetyl transferase</fullName>
    </submittedName>
</protein>
<dbReference type="InterPro" id="IPR050179">
    <property type="entry name" value="Trans_hexapeptide_repeat"/>
</dbReference>
<keyword evidence="3" id="KW-0677">Repeat</keyword>
<reference evidence="6" key="2">
    <citation type="submission" date="2020-09" db="EMBL/GenBank/DDBJ databases">
        <authorList>
            <person name="Sun Q."/>
            <person name="Zhou Y."/>
        </authorList>
    </citation>
    <scope>NUCLEOTIDE SEQUENCE</scope>
    <source>
        <strain evidence="6">CGMCC 1.12921</strain>
    </source>
</reference>
<dbReference type="GO" id="GO:0016746">
    <property type="term" value="F:acyltransferase activity"/>
    <property type="evidence" value="ECO:0007669"/>
    <property type="project" value="UniProtKB-KW"/>
</dbReference>
<evidence type="ECO:0000256" key="3">
    <source>
        <dbReference type="ARBA" id="ARBA00022737"/>
    </source>
</evidence>
<organism evidence="6 7">
    <name type="scientific">Aquisalinus flavus</name>
    <dbReference type="NCBI Taxonomy" id="1526572"/>
    <lineage>
        <taxon>Bacteria</taxon>
        <taxon>Pseudomonadati</taxon>
        <taxon>Pseudomonadota</taxon>
        <taxon>Alphaproteobacteria</taxon>
        <taxon>Parvularculales</taxon>
        <taxon>Parvularculaceae</taxon>
        <taxon>Aquisalinus</taxon>
    </lineage>
</organism>
<dbReference type="PANTHER" id="PTHR43300:SF11">
    <property type="entry name" value="ACETYLTRANSFERASE RV3034C-RELATED"/>
    <property type="match status" value="1"/>
</dbReference>
<dbReference type="Proteomes" id="UP000613582">
    <property type="component" value="Unassembled WGS sequence"/>
</dbReference>
<evidence type="ECO:0000256" key="5">
    <source>
        <dbReference type="ARBA" id="ARBA00023315"/>
    </source>
</evidence>
<sequence>MSDARRTGPDPANPHPLPGHERVSYLKNFIDTPLIEVGDYTYYDDPDGAKDFATKNVLYHYDFTGDRLIIGKFCALATNVTFIMNGANHAMGGFSTYPFNIFGGGWEEGFDPASWAVSYRGDTVVGHDVWIGRDVRIMPGVTIGNGAIIATSSVVTRDIPAFAIAGGNPAEVIKTRFDDTTIKALQEIAWWYWDAGKISRNLNAIRGADLDALRQAT</sequence>
<dbReference type="RefSeq" id="WP_188159064.1">
    <property type="nucleotide sequence ID" value="NZ_BMGH01000001.1"/>
</dbReference>
<dbReference type="PANTHER" id="PTHR43300">
    <property type="entry name" value="ACETYLTRANSFERASE"/>
    <property type="match status" value="1"/>
</dbReference>
<keyword evidence="5" id="KW-0012">Acyltransferase</keyword>
<evidence type="ECO:0000313" key="7">
    <source>
        <dbReference type="Proteomes" id="UP000613582"/>
    </source>
</evidence>
<proteinExistence type="inferred from homology"/>
<accession>A0A8J2V6M1</accession>
<name>A0A8J2V6M1_9PROT</name>
<reference evidence="6" key="1">
    <citation type="journal article" date="2014" name="Int. J. Syst. Evol. Microbiol.">
        <title>Complete genome sequence of Corynebacterium casei LMG S-19264T (=DSM 44701T), isolated from a smear-ripened cheese.</title>
        <authorList>
            <consortium name="US DOE Joint Genome Institute (JGI-PGF)"/>
            <person name="Walter F."/>
            <person name="Albersmeier A."/>
            <person name="Kalinowski J."/>
            <person name="Ruckert C."/>
        </authorList>
    </citation>
    <scope>NUCLEOTIDE SEQUENCE</scope>
    <source>
        <strain evidence="6">CGMCC 1.12921</strain>
    </source>
</reference>
<dbReference type="GO" id="GO:0046677">
    <property type="term" value="P:response to antibiotic"/>
    <property type="evidence" value="ECO:0007669"/>
    <property type="project" value="UniProtKB-KW"/>
</dbReference>
<dbReference type="Pfam" id="PF00132">
    <property type="entry name" value="Hexapep"/>
    <property type="match status" value="1"/>
</dbReference>
<dbReference type="CDD" id="cd03349">
    <property type="entry name" value="LbH_XAT"/>
    <property type="match status" value="1"/>
</dbReference>
<dbReference type="InterPro" id="IPR011004">
    <property type="entry name" value="Trimer_LpxA-like_sf"/>
</dbReference>
<dbReference type="InterPro" id="IPR001451">
    <property type="entry name" value="Hexapep"/>
</dbReference>
<dbReference type="InterPro" id="IPR018357">
    <property type="entry name" value="Hexapep_transf_CS"/>
</dbReference>
<keyword evidence="2 6" id="KW-0808">Transferase</keyword>
<evidence type="ECO:0000256" key="4">
    <source>
        <dbReference type="ARBA" id="ARBA00023251"/>
    </source>
</evidence>
<dbReference type="FunFam" id="2.160.10.10:FF:000037">
    <property type="entry name" value="Streptogramin A acetyltransferase"/>
    <property type="match status" value="1"/>
</dbReference>
<dbReference type="EMBL" id="BMGH01000001">
    <property type="protein sequence ID" value="GGD06756.1"/>
    <property type="molecule type" value="Genomic_DNA"/>
</dbReference>
<dbReference type="AlphaFoldDB" id="A0A8J2V6M1"/>
<keyword evidence="7" id="KW-1185">Reference proteome</keyword>
<comment type="caution">
    <text evidence="6">The sequence shown here is derived from an EMBL/GenBank/DDBJ whole genome shotgun (WGS) entry which is preliminary data.</text>
</comment>
<dbReference type="Gene3D" id="2.160.10.10">
    <property type="entry name" value="Hexapeptide repeat proteins"/>
    <property type="match status" value="1"/>
</dbReference>
<evidence type="ECO:0000256" key="2">
    <source>
        <dbReference type="ARBA" id="ARBA00022679"/>
    </source>
</evidence>
<evidence type="ECO:0000313" key="6">
    <source>
        <dbReference type="EMBL" id="GGD06756.1"/>
    </source>
</evidence>
<gene>
    <name evidence="6" type="ORF">GCM10011342_14480</name>
</gene>